<dbReference type="PANTHER" id="PTHR30042">
    <property type="entry name" value="POTASSIUM-TRANSPORTING ATPASE C CHAIN"/>
    <property type="match status" value="1"/>
</dbReference>
<dbReference type="Proteomes" id="UP001241848">
    <property type="component" value="Unassembled WGS sequence"/>
</dbReference>
<keyword evidence="4 11" id="KW-0812">Transmembrane</keyword>
<evidence type="ECO:0000256" key="7">
    <source>
        <dbReference type="ARBA" id="ARBA00022958"/>
    </source>
</evidence>
<evidence type="ECO:0000256" key="2">
    <source>
        <dbReference type="ARBA" id="ARBA00022475"/>
    </source>
</evidence>
<evidence type="ECO:0000256" key="5">
    <source>
        <dbReference type="ARBA" id="ARBA00022741"/>
    </source>
</evidence>
<evidence type="ECO:0000256" key="9">
    <source>
        <dbReference type="ARBA" id="ARBA00023065"/>
    </source>
</evidence>
<dbReference type="Pfam" id="PF02669">
    <property type="entry name" value="KdpC"/>
    <property type="match status" value="1"/>
</dbReference>
<comment type="similarity">
    <text evidence="11">Belongs to the KdpC family.</text>
</comment>
<comment type="function">
    <text evidence="11">Part of the high-affinity ATP-driven potassium transport (or Kdp) system, which catalyzes the hydrolysis of ATP coupled with the electrogenic transport of potassium into the cytoplasm. This subunit acts as a catalytic chaperone that increases the ATP-binding affinity of the ATP-hydrolyzing subunit KdpB by the formation of a transient KdpB/KdpC/ATP ternary complex.</text>
</comment>
<keyword evidence="6 11" id="KW-0067">ATP-binding</keyword>
<evidence type="ECO:0000256" key="11">
    <source>
        <dbReference type="HAMAP-Rule" id="MF_00276"/>
    </source>
</evidence>
<keyword evidence="10 11" id="KW-0472">Membrane</keyword>
<evidence type="ECO:0000256" key="3">
    <source>
        <dbReference type="ARBA" id="ARBA00022538"/>
    </source>
</evidence>
<evidence type="ECO:0000256" key="8">
    <source>
        <dbReference type="ARBA" id="ARBA00022989"/>
    </source>
</evidence>
<keyword evidence="9 11" id="KW-0406">Ion transport</keyword>
<keyword evidence="3 11" id="KW-0633">Potassium transport</keyword>
<comment type="caution">
    <text evidence="12">The sequence shown here is derived from an EMBL/GenBank/DDBJ whole genome shotgun (WGS) entry which is preliminary data.</text>
</comment>
<keyword evidence="5 11" id="KW-0547">Nucleotide-binding</keyword>
<evidence type="ECO:0000256" key="10">
    <source>
        <dbReference type="ARBA" id="ARBA00023136"/>
    </source>
</evidence>
<name>A0ABT9FLF7_9BACL</name>
<dbReference type="HAMAP" id="MF_00276">
    <property type="entry name" value="KdpC"/>
    <property type="match status" value="1"/>
</dbReference>
<keyword evidence="13" id="KW-1185">Reference proteome</keyword>
<comment type="subcellular location">
    <subcellularLocation>
        <location evidence="11">Cell membrane</location>
        <topology evidence="11">Single-pass membrane protein</topology>
    </subcellularLocation>
</comment>
<evidence type="ECO:0000256" key="1">
    <source>
        <dbReference type="ARBA" id="ARBA00022448"/>
    </source>
</evidence>
<dbReference type="NCBIfam" id="TIGR00681">
    <property type="entry name" value="kdpC"/>
    <property type="match status" value="1"/>
</dbReference>
<keyword evidence="1 11" id="KW-0813">Transport</keyword>
<evidence type="ECO:0000313" key="12">
    <source>
        <dbReference type="EMBL" id="MDP4095572.1"/>
    </source>
</evidence>
<feature type="transmembrane region" description="Helical" evidence="11">
    <location>
        <begin position="12"/>
        <end position="34"/>
    </location>
</feature>
<keyword evidence="7 11" id="KW-0630">Potassium</keyword>
<sequence length="189" mass="20343">MKVIVSSLRLSLVFMVVCGLLYNLVVTGIAQALMPKQANGSLLYDEQNNVIGSELIGQSFADPKFFQGRVSSIDYNAAGSGSGNYAPSNPDMLARTQESVEMWKKDNPDVPVSELPMDLITNSGSGLDPHISPEAAKAQIPRISKLTGISADQLNELVADHTSGRELGFLGEPVVNVLKLNLALREQMQ</sequence>
<evidence type="ECO:0000256" key="6">
    <source>
        <dbReference type="ARBA" id="ARBA00022840"/>
    </source>
</evidence>
<dbReference type="PIRSF" id="PIRSF001296">
    <property type="entry name" value="K_ATPase_KdpC"/>
    <property type="match status" value="1"/>
</dbReference>
<proteinExistence type="inferred from homology"/>
<dbReference type="NCBIfam" id="NF001454">
    <property type="entry name" value="PRK00315.1"/>
    <property type="match status" value="1"/>
</dbReference>
<reference evidence="12 13" key="1">
    <citation type="submission" date="2022-10" db="EMBL/GenBank/DDBJ databases">
        <title>Paenibacillus description and whole genome data of maize root bacterial community.</title>
        <authorList>
            <person name="Marton D."/>
            <person name="Farkas M."/>
            <person name="Cserhati M."/>
        </authorList>
    </citation>
    <scope>NUCLEOTIDE SEQUENCE [LARGE SCALE GENOMIC DNA]</scope>
    <source>
        <strain evidence="12 13">P96</strain>
    </source>
</reference>
<organism evidence="12 13">
    <name type="scientific">Paenibacillus zeirhizosphaerae</name>
    <dbReference type="NCBI Taxonomy" id="2987519"/>
    <lineage>
        <taxon>Bacteria</taxon>
        <taxon>Bacillati</taxon>
        <taxon>Bacillota</taxon>
        <taxon>Bacilli</taxon>
        <taxon>Bacillales</taxon>
        <taxon>Paenibacillaceae</taxon>
        <taxon>Paenibacillus</taxon>
    </lineage>
</organism>
<evidence type="ECO:0000256" key="4">
    <source>
        <dbReference type="ARBA" id="ARBA00022692"/>
    </source>
</evidence>
<keyword evidence="2 11" id="KW-1003">Cell membrane</keyword>
<dbReference type="PANTHER" id="PTHR30042:SF2">
    <property type="entry name" value="POTASSIUM-TRANSPORTING ATPASE KDPC SUBUNIT"/>
    <property type="match status" value="1"/>
</dbReference>
<accession>A0ABT9FLF7</accession>
<keyword evidence="8 11" id="KW-1133">Transmembrane helix</keyword>
<dbReference type="RefSeq" id="WP_305753284.1">
    <property type="nucleotide sequence ID" value="NZ_JAPCKK010000004.1"/>
</dbReference>
<dbReference type="EMBL" id="JAPCKK010000004">
    <property type="protein sequence ID" value="MDP4095572.1"/>
    <property type="molecule type" value="Genomic_DNA"/>
</dbReference>
<dbReference type="InterPro" id="IPR003820">
    <property type="entry name" value="KdpC"/>
</dbReference>
<comment type="subunit">
    <text evidence="11">The system is composed of three essential subunits: KdpA, KdpB and KdpC.</text>
</comment>
<evidence type="ECO:0000313" key="13">
    <source>
        <dbReference type="Proteomes" id="UP001241848"/>
    </source>
</evidence>
<gene>
    <name evidence="11 12" type="primary">kdpC</name>
    <name evidence="12" type="ORF">OIN60_02040</name>
</gene>
<protein>
    <recommendedName>
        <fullName evidence="11">Potassium-transporting ATPase KdpC subunit</fullName>
    </recommendedName>
    <alternativeName>
        <fullName evidence="11">ATP phosphohydrolase [potassium-transporting] C chain</fullName>
    </alternativeName>
    <alternativeName>
        <fullName evidence="11">Potassium-binding and translocating subunit C</fullName>
    </alternativeName>
    <alternativeName>
        <fullName evidence="11">Potassium-translocating ATPase C chain</fullName>
    </alternativeName>
</protein>